<accession>A0A1W5DDU2</accession>
<organism evidence="8 9">
    <name type="scientific">Lasallia pustulata</name>
    <dbReference type="NCBI Taxonomy" id="136370"/>
    <lineage>
        <taxon>Eukaryota</taxon>
        <taxon>Fungi</taxon>
        <taxon>Dikarya</taxon>
        <taxon>Ascomycota</taxon>
        <taxon>Pezizomycotina</taxon>
        <taxon>Lecanoromycetes</taxon>
        <taxon>OSLEUM clade</taxon>
        <taxon>Umbilicariomycetidae</taxon>
        <taxon>Umbilicariales</taxon>
        <taxon>Umbilicariaceae</taxon>
        <taxon>Lasallia</taxon>
    </lineage>
</organism>
<keyword evidence="5" id="KW-0378">Hydrolase</keyword>
<evidence type="ECO:0000256" key="2">
    <source>
        <dbReference type="ARBA" id="ARBA00022695"/>
    </source>
</evidence>
<feature type="domain" description="Reverse transcriptase RNase H-like" evidence="7">
    <location>
        <begin position="109"/>
        <end position="215"/>
    </location>
</feature>
<evidence type="ECO:0000313" key="8">
    <source>
        <dbReference type="EMBL" id="SLM41266.1"/>
    </source>
</evidence>
<dbReference type="Pfam" id="PF17917">
    <property type="entry name" value="RT_RNaseH"/>
    <property type="match status" value="1"/>
</dbReference>
<dbReference type="InterPro" id="IPR041373">
    <property type="entry name" value="RT_RNaseH"/>
</dbReference>
<proteinExistence type="predicted"/>
<dbReference type="InterPro" id="IPR043128">
    <property type="entry name" value="Rev_trsase/Diguanyl_cyclase"/>
</dbReference>
<dbReference type="CDD" id="cd09274">
    <property type="entry name" value="RNase_HI_RT_Ty3"/>
    <property type="match status" value="1"/>
</dbReference>
<sequence length="369" mass="42466">MGKHNVHVKKILEKLYEAELQVDITNCEFNITEVKYLGLIITTKGIKMDLAKVEAITGWPTSQNMKDLSAPLTVLTKKDQPWSWGIKQQMAFDTLRKKFTSDLVLRHFDPDKKIVVETDTSDYVSAGILSQFDESNVLRPVAFFSRKHLPAECNYEIYDKELLAIVTAFEECRPELEGSKYPVQVLSDHKNLEWFMTTKQLSRRQVRWSEFLSRFDFTIMYWPGKQGEKPNALTRRSGDLPSEEGDEQLHYQRQAVLKAHNLAPGIAPLELHIMHLVKKPPKSHQGNLQPSRLALWPINLEPGAVTTVTEDEDDPENDDPDDVLLATLWEEGYEKDTFKDEILELLKNIARKSLKITLAKCKEREGKLF</sequence>
<keyword evidence="1" id="KW-0808">Transferase</keyword>
<dbReference type="Gene3D" id="3.30.70.270">
    <property type="match status" value="2"/>
</dbReference>
<evidence type="ECO:0000259" key="7">
    <source>
        <dbReference type="Pfam" id="PF17917"/>
    </source>
</evidence>
<evidence type="ECO:0000313" key="9">
    <source>
        <dbReference type="Proteomes" id="UP000192927"/>
    </source>
</evidence>
<keyword evidence="9" id="KW-1185">Reference proteome</keyword>
<dbReference type="Proteomes" id="UP000192927">
    <property type="component" value="Unassembled WGS sequence"/>
</dbReference>
<dbReference type="PANTHER" id="PTHR37984">
    <property type="entry name" value="PROTEIN CBG26694"/>
    <property type="match status" value="1"/>
</dbReference>
<dbReference type="AlphaFoldDB" id="A0A1W5DDU2"/>
<dbReference type="SUPFAM" id="SSF56672">
    <property type="entry name" value="DNA/RNA polymerases"/>
    <property type="match status" value="1"/>
</dbReference>
<evidence type="ECO:0000256" key="1">
    <source>
        <dbReference type="ARBA" id="ARBA00022679"/>
    </source>
</evidence>
<keyword evidence="3" id="KW-0540">Nuclease</keyword>
<keyword evidence="2" id="KW-0548">Nucleotidyltransferase</keyword>
<dbReference type="InterPro" id="IPR043502">
    <property type="entry name" value="DNA/RNA_pol_sf"/>
</dbReference>
<evidence type="ECO:0000256" key="3">
    <source>
        <dbReference type="ARBA" id="ARBA00022722"/>
    </source>
</evidence>
<evidence type="ECO:0000256" key="6">
    <source>
        <dbReference type="ARBA" id="ARBA00022918"/>
    </source>
</evidence>
<dbReference type="PANTHER" id="PTHR37984:SF5">
    <property type="entry name" value="PROTEIN NYNRIN-LIKE"/>
    <property type="match status" value="1"/>
</dbReference>
<keyword evidence="4" id="KW-0255">Endonuclease</keyword>
<name>A0A1W5DDU2_9LECA</name>
<keyword evidence="6" id="KW-0695">RNA-directed DNA polymerase</keyword>
<dbReference type="GO" id="GO:0004519">
    <property type="term" value="F:endonuclease activity"/>
    <property type="evidence" value="ECO:0007669"/>
    <property type="project" value="UniProtKB-KW"/>
</dbReference>
<dbReference type="GO" id="GO:0003964">
    <property type="term" value="F:RNA-directed DNA polymerase activity"/>
    <property type="evidence" value="ECO:0007669"/>
    <property type="project" value="UniProtKB-KW"/>
</dbReference>
<dbReference type="GO" id="GO:0016787">
    <property type="term" value="F:hydrolase activity"/>
    <property type="evidence" value="ECO:0007669"/>
    <property type="project" value="UniProtKB-KW"/>
</dbReference>
<evidence type="ECO:0000256" key="5">
    <source>
        <dbReference type="ARBA" id="ARBA00022801"/>
    </source>
</evidence>
<evidence type="ECO:0000256" key="4">
    <source>
        <dbReference type="ARBA" id="ARBA00022759"/>
    </source>
</evidence>
<dbReference type="InterPro" id="IPR050951">
    <property type="entry name" value="Retrovirus_Pol_polyprotein"/>
</dbReference>
<dbReference type="EMBL" id="FWEW01003811">
    <property type="protein sequence ID" value="SLM41266.1"/>
    <property type="molecule type" value="Genomic_DNA"/>
</dbReference>
<protein>
    <submittedName>
        <fullName evidence="8">Retrotransposon nucleocapsid protein</fullName>
    </submittedName>
</protein>
<reference evidence="9" key="1">
    <citation type="submission" date="2017-03" db="EMBL/GenBank/DDBJ databases">
        <authorList>
            <person name="Sharma R."/>
            <person name="Thines M."/>
        </authorList>
    </citation>
    <scope>NUCLEOTIDE SEQUENCE [LARGE SCALE GENOMIC DNA]</scope>
</reference>